<dbReference type="Gene3D" id="3.90.550.10">
    <property type="entry name" value="Spore Coat Polysaccharide Biosynthesis Protein SpsA, Chain A"/>
    <property type="match status" value="1"/>
</dbReference>
<dbReference type="InterPro" id="IPR050256">
    <property type="entry name" value="Glycosyltransferase_2"/>
</dbReference>
<feature type="transmembrane region" description="Helical" evidence="2">
    <location>
        <begin position="310"/>
        <end position="329"/>
    </location>
</feature>
<dbReference type="OrthoDB" id="147253at2157"/>
<reference evidence="5 6" key="1">
    <citation type="submission" date="2019-01" db="EMBL/GenBank/DDBJ databases">
        <title>Halorientalis sp. F13-25 a new haloarchaeum isolated from hypersaline water.</title>
        <authorList>
            <person name="Ana D.-V."/>
            <person name="Cristina S.-P."/>
            <person name="Antonio V."/>
        </authorList>
    </citation>
    <scope>NUCLEOTIDE SEQUENCE [LARGE SCALE GENOMIC DNA]</scope>
    <source>
        <strain evidence="5 6">F13-25</strain>
    </source>
</reference>
<name>A0A498KU82_9EURY</name>
<dbReference type="GO" id="GO:0016740">
    <property type="term" value="F:transferase activity"/>
    <property type="evidence" value="ECO:0007669"/>
    <property type="project" value="UniProtKB-KW"/>
</dbReference>
<protein>
    <submittedName>
        <fullName evidence="5">Glycosyltransferase family 2 protein</fullName>
    </submittedName>
</protein>
<keyword evidence="2" id="KW-0812">Transmembrane</keyword>
<evidence type="ECO:0000259" key="3">
    <source>
        <dbReference type="Pfam" id="PF00535"/>
    </source>
</evidence>
<keyword evidence="5" id="KW-0808">Transferase</keyword>
<dbReference type="Proteomes" id="UP000289691">
    <property type="component" value="Unassembled WGS sequence"/>
</dbReference>
<organism evidence="5 6">
    <name type="scientific">Halorientalis pallida</name>
    <dbReference type="NCBI Taxonomy" id="2479928"/>
    <lineage>
        <taxon>Archaea</taxon>
        <taxon>Methanobacteriati</taxon>
        <taxon>Methanobacteriota</taxon>
        <taxon>Stenosarchaea group</taxon>
        <taxon>Halobacteria</taxon>
        <taxon>Halobacteriales</taxon>
        <taxon>Haloarculaceae</taxon>
        <taxon>Halorientalis</taxon>
    </lineage>
</organism>
<feature type="domain" description="Glycosyltransferase 2-like" evidence="3">
    <location>
        <begin position="52"/>
        <end position="213"/>
    </location>
</feature>
<dbReference type="PANTHER" id="PTHR48090:SF7">
    <property type="entry name" value="RFBJ PROTEIN"/>
    <property type="match status" value="1"/>
</dbReference>
<gene>
    <name evidence="5" type="ORF">EAF64_17410</name>
</gene>
<evidence type="ECO:0000256" key="2">
    <source>
        <dbReference type="SAM" id="Phobius"/>
    </source>
</evidence>
<dbReference type="InterPro" id="IPR029044">
    <property type="entry name" value="Nucleotide-diphossugar_trans"/>
</dbReference>
<dbReference type="Pfam" id="PF26629">
    <property type="entry name" value="GT2_TM_C"/>
    <property type="match status" value="1"/>
</dbReference>
<dbReference type="InterPro" id="IPR001173">
    <property type="entry name" value="Glyco_trans_2-like"/>
</dbReference>
<proteinExistence type="predicted"/>
<keyword evidence="2" id="KW-0472">Membrane</keyword>
<dbReference type="PANTHER" id="PTHR48090">
    <property type="entry name" value="UNDECAPRENYL-PHOSPHATE 4-DEOXY-4-FORMAMIDO-L-ARABINOSE TRANSFERASE-RELATED"/>
    <property type="match status" value="1"/>
</dbReference>
<evidence type="ECO:0000259" key="4">
    <source>
        <dbReference type="Pfam" id="PF26629"/>
    </source>
</evidence>
<feature type="domain" description="Low-salt glycan biosynthesis hexosyltransferase Agl6 C-terminal transmembrane region" evidence="4">
    <location>
        <begin position="334"/>
        <end position="417"/>
    </location>
</feature>
<dbReference type="EMBL" id="RDFA01000007">
    <property type="protein sequence ID" value="RXK46924.1"/>
    <property type="molecule type" value="Genomic_DNA"/>
</dbReference>
<dbReference type="InterPro" id="IPR058718">
    <property type="entry name" value="Agl6_TM_C"/>
</dbReference>
<evidence type="ECO:0000313" key="5">
    <source>
        <dbReference type="EMBL" id="RXK46924.1"/>
    </source>
</evidence>
<dbReference type="RefSeq" id="WP_129070257.1">
    <property type="nucleotide sequence ID" value="NZ_RDFA01000007.1"/>
</dbReference>
<feature type="transmembrane region" description="Helical" evidence="2">
    <location>
        <begin position="274"/>
        <end position="298"/>
    </location>
</feature>
<feature type="transmembrane region" description="Helical" evidence="2">
    <location>
        <begin position="393"/>
        <end position="417"/>
    </location>
</feature>
<sequence length="422" mass="44899">MATDSDSGIDGSGPASGVGESVSGSLDNGTRVDHSGDELLVQRDSDQEPSLTIVMPTLNEEEGITECMERAKTAIAELGVVAEIIVSDSSTDRTPEIARDLGAIVVEPDEGGYGNAYKYAFERARGEYVAIGDADTTYDFEELPKLVKLANQDDVDIAMGSRLDGEIKSGAMPPLHQYVGNPLLTAFLNTFYDAGVSDAHSGLRVLDADALDRLDLETTGMEFASEMIMDAAAKDMTIAEEPITYHEREGEATLDSFQDGWRHVKFMLVNAPGYLFSLPAASLTVLGLSIMSLSLFGAQLGSVNFGTQTMIGGSLITIVGYQVGSLAMFSSIATNPIREPADPITHWIRNRFKLEHGASLGVVLFAVGTLGLSYAAVAWSIDGYAFVPSASVNLLASTVTLLGVQTVFCSFFLSMLATAEGR</sequence>
<feature type="region of interest" description="Disordered" evidence="1">
    <location>
        <begin position="1"/>
        <end position="35"/>
    </location>
</feature>
<keyword evidence="2" id="KW-1133">Transmembrane helix</keyword>
<keyword evidence="6" id="KW-1185">Reference proteome</keyword>
<dbReference type="CDD" id="cd04179">
    <property type="entry name" value="DPM_DPG-synthase_like"/>
    <property type="match status" value="1"/>
</dbReference>
<dbReference type="SUPFAM" id="SSF53448">
    <property type="entry name" value="Nucleotide-diphospho-sugar transferases"/>
    <property type="match status" value="1"/>
</dbReference>
<accession>A0A498KU82</accession>
<evidence type="ECO:0000313" key="6">
    <source>
        <dbReference type="Proteomes" id="UP000289691"/>
    </source>
</evidence>
<dbReference type="AlphaFoldDB" id="A0A498KU82"/>
<evidence type="ECO:0000256" key="1">
    <source>
        <dbReference type="SAM" id="MobiDB-lite"/>
    </source>
</evidence>
<comment type="caution">
    <text evidence="5">The sequence shown here is derived from an EMBL/GenBank/DDBJ whole genome shotgun (WGS) entry which is preliminary data.</text>
</comment>
<feature type="transmembrane region" description="Helical" evidence="2">
    <location>
        <begin position="358"/>
        <end position="381"/>
    </location>
</feature>
<dbReference type="Pfam" id="PF00535">
    <property type="entry name" value="Glycos_transf_2"/>
    <property type="match status" value="1"/>
</dbReference>